<name>A0AAC8XIV9_9ALTE</name>
<dbReference type="NCBIfam" id="TIGR01988">
    <property type="entry name" value="Ubi-OHases"/>
    <property type="match status" value="1"/>
</dbReference>
<dbReference type="GO" id="GO:0006744">
    <property type="term" value="P:ubiquinone biosynthetic process"/>
    <property type="evidence" value="ECO:0007669"/>
    <property type="project" value="InterPro"/>
</dbReference>
<dbReference type="Proteomes" id="UP000061468">
    <property type="component" value="Chromosome"/>
</dbReference>
<dbReference type="GO" id="GO:0008682">
    <property type="term" value="F:3-demethoxyubiquinol 3-hydroxylase activity"/>
    <property type="evidence" value="ECO:0007669"/>
    <property type="project" value="TreeGrafter"/>
</dbReference>
<evidence type="ECO:0000256" key="1">
    <source>
        <dbReference type="ARBA" id="ARBA00001974"/>
    </source>
</evidence>
<feature type="domain" description="FAD-binding" evidence="8">
    <location>
        <begin position="2"/>
        <end position="309"/>
    </location>
</feature>
<dbReference type="InterPro" id="IPR002938">
    <property type="entry name" value="FAD-bd"/>
</dbReference>
<evidence type="ECO:0000259" key="8">
    <source>
        <dbReference type="Pfam" id="PF01494"/>
    </source>
</evidence>
<sequence length="399" mass="43895">MVDFCINGGGMVGAALALGLAQQHYKVVVIEPHLPKPFHHGDGPDLRVSAISEASVTLLKALGAWEHIAAMRVKPYTGLSVWDDPAHRTDFTAQSIDMPQLGYFVENRLLQLGCHEALKQYENVELISGQTVQDILLANTATVNLSNGRTIEAKWLIGADGANSQVRKAAGIGTTGWQYAQQAMGITIKMEKPVEPVTWQQFTSSGPKAFLPMFDNYASLVWYDSPDELKRIKSLKASQLESEILNTFPDELTKNDNSFSVVDKAVFPLTRSHAKHYVKGCCVLIGDAAHTINPLAGQGVNLGFKDIEAFLSVTAKVNASHSTGVLSLTDNLFLQMLVGDYERPRKRDNVVMMSAMDGFYTLFSNDIAPIKWVRNQLLSVAQRIEPAKHQVLKYAIGLR</sequence>
<gene>
    <name evidence="9" type="primary">ubiF</name>
    <name evidence="9" type="ORF">AV942_07505</name>
</gene>
<keyword evidence="7" id="KW-0503">Monooxygenase</keyword>
<proteinExistence type="inferred from homology"/>
<evidence type="ECO:0000256" key="3">
    <source>
        <dbReference type="ARBA" id="ARBA00005349"/>
    </source>
</evidence>
<keyword evidence="4" id="KW-0285">Flavoprotein</keyword>
<dbReference type="PANTHER" id="PTHR43876:SF10">
    <property type="entry name" value="3-DEMETHOXYUBIQUINOL 3-HYDROXYLASE"/>
    <property type="match status" value="1"/>
</dbReference>
<dbReference type="InterPro" id="IPR051205">
    <property type="entry name" value="UbiH/COQ6_monooxygenase"/>
</dbReference>
<accession>A0AAC8XIV9</accession>
<evidence type="ECO:0000256" key="6">
    <source>
        <dbReference type="ARBA" id="ARBA00023002"/>
    </source>
</evidence>
<dbReference type="RefSeq" id="WP_015066807.1">
    <property type="nucleotide sequence ID" value="NZ_CP013928.1"/>
</dbReference>
<keyword evidence="5" id="KW-0274">FAD</keyword>
<protein>
    <submittedName>
        <fullName evidence="9">2-octaprenyl-3-methyl-6-methoxy-1,4-benzoquinol hydroxylase</fullName>
    </submittedName>
</protein>
<dbReference type="Pfam" id="PF01494">
    <property type="entry name" value="FAD_binding_3"/>
    <property type="match status" value="1"/>
</dbReference>
<evidence type="ECO:0000256" key="2">
    <source>
        <dbReference type="ARBA" id="ARBA00004749"/>
    </source>
</evidence>
<dbReference type="AlphaFoldDB" id="A0AAC8XIV9"/>
<comment type="pathway">
    <text evidence="2">Cofactor biosynthesis; ubiquinone biosynthesis.</text>
</comment>
<evidence type="ECO:0000256" key="7">
    <source>
        <dbReference type="ARBA" id="ARBA00023033"/>
    </source>
</evidence>
<comment type="cofactor">
    <cofactor evidence="1">
        <name>FAD</name>
        <dbReference type="ChEBI" id="CHEBI:57692"/>
    </cofactor>
</comment>
<dbReference type="InterPro" id="IPR010971">
    <property type="entry name" value="UbiH/COQ6"/>
</dbReference>
<keyword evidence="6" id="KW-0560">Oxidoreductase</keyword>
<dbReference type="SUPFAM" id="SSF51905">
    <property type="entry name" value="FAD/NAD(P)-binding domain"/>
    <property type="match status" value="1"/>
</dbReference>
<evidence type="ECO:0000256" key="5">
    <source>
        <dbReference type="ARBA" id="ARBA00022827"/>
    </source>
</evidence>
<organism evidence="9 10">
    <name type="scientific">Alteromonas mediterranea</name>
    <dbReference type="NCBI Taxonomy" id="314275"/>
    <lineage>
        <taxon>Bacteria</taxon>
        <taxon>Pseudomonadati</taxon>
        <taxon>Pseudomonadota</taxon>
        <taxon>Gammaproteobacteria</taxon>
        <taxon>Alteromonadales</taxon>
        <taxon>Alteromonadaceae</taxon>
        <taxon>Alteromonas/Salinimonas group</taxon>
        <taxon>Alteromonas</taxon>
    </lineage>
</organism>
<evidence type="ECO:0000256" key="4">
    <source>
        <dbReference type="ARBA" id="ARBA00022630"/>
    </source>
</evidence>
<dbReference type="InterPro" id="IPR036188">
    <property type="entry name" value="FAD/NAD-bd_sf"/>
</dbReference>
<evidence type="ECO:0000313" key="10">
    <source>
        <dbReference type="Proteomes" id="UP000061468"/>
    </source>
</evidence>
<dbReference type="Gene3D" id="3.50.50.60">
    <property type="entry name" value="FAD/NAD(P)-binding domain"/>
    <property type="match status" value="2"/>
</dbReference>
<dbReference type="PANTHER" id="PTHR43876">
    <property type="entry name" value="UBIQUINONE BIOSYNTHESIS MONOOXYGENASE COQ6, MITOCHONDRIAL"/>
    <property type="match status" value="1"/>
</dbReference>
<evidence type="ECO:0000313" key="9">
    <source>
        <dbReference type="EMBL" id="AMJ78152.1"/>
    </source>
</evidence>
<reference evidence="9 10" key="1">
    <citation type="submission" date="2015-12" db="EMBL/GenBank/DDBJ databases">
        <title>Intraspecies pangenome expansion in the marine bacterium Alteromonas.</title>
        <authorList>
            <person name="Lopez-Perez M."/>
            <person name="Rodriguez-Valera F."/>
        </authorList>
    </citation>
    <scope>NUCLEOTIDE SEQUENCE [LARGE SCALE GENOMIC DNA]</scope>
    <source>
        <strain evidence="9 10">UM8</strain>
    </source>
</reference>
<dbReference type="GO" id="GO:0071949">
    <property type="term" value="F:FAD binding"/>
    <property type="evidence" value="ECO:0007669"/>
    <property type="project" value="InterPro"/>
</dbReference>
<comment type="similarity">
    <text evidence="3">Belongs to the UbiH/COQ6 family.</text>
</comment>
<dbReference type="PRINTS" id="PR00420">
    <property type="entry name" value="RNGMNOXGNASE"/>
</dbReference>
<dbReference type="EMBL" id="CP013928">
    <property type="protein sequence ID" value="AMJ78152.1"/>
    <property type="molecule type" value="Genomic_DNA"/>
</dbReference>